<keyword evidence="1" id="KW-1133">Transmembrane helix</keyword>
<evidence type="ECO:0000313" key="3">
    <source>
        <dbReference type="Proteomes" id="UP000195719"/>
    </source>
</evidence>
<reference evidence="3" key="1">
    <citation type="submission" date="2017-06" db="EMBL/GenBank/DDBJ databases">
        <authorList>
            <person name="Rodrigo-Torres L."/>
            <person name="Arahal R.D."/>
            <person name="Lucena T."/>
        </authorList>
    </citation>
    <scope>NUCLEOTIDE SEQUENCE [LARGE SCALE GENOMIC DNA]</scope>
    <source>
        <strain evidence="3">CECT 9192</strain>
    </source>
</reference>
<dbReference type="RefSeq" id="WP_087853826.1">
    <property type="nucleotide sequence ID" value="NZ_FYAJ01000003.1"/>
</dbReference>
<keyword evidence="3" id="KW-1185">Reference proteome</keyword>
<dbReference type="Proteomes" id="UP000195719">
    <property type="component" value="Unassembled WGS sequence"/>
</dbReference>
<keyword evidence="1" id="KW-0812">Transmembrane</keyword>
<proteinExistence type="predicted"/>
<feature type="transmembrane region" description="Helical" evidence="1">
    <location>
        <begin position="46"/>
        <end position="67"/>
    </location>
</feature>
<dbReference type="AlphaFoldDB" id="A0A1Y6MG53"/>
<evidence type="ECO:0000256" key="1">
    <source>
        <dbReference type="SAM" id="Phobius"/>
    </source>
</evidence>
<gene>
    <name evidence="2" type="ORF">PAND9192_02202</name>
</gene>
<evidence type="ECO:0000313" key="2">
    <source>
        <dbReference type="EMBL" id="SMY35524.1"/>
    </source>
</evidence>
<keyword evidence="1" id="KW-0472">Membrane</keyword>
<dbReference type="EMBL" id="FYAJ01000003">
    <property type="protein sequence ID" value="SMY35524.1"/>
    <property type="molecule type" value="Genomic_DNA"/>
</dbReference>
<accession>A0A1Y6MG53</accession>
<name>A0A1Y6MG53_9GAMM</name>
<feature type="transmembrane region" description="Helical" evidence="1">
    <location>
        <begin position="7"/>
        <end position="40"/>
    </location>
</feature>
<organism evidence="2 3">
    <name type="scientific">Photobacterium andalusiense</name>
    <dbReference type="NCBI Taxonomy" id="2204296"/>
    <lineage>
        <taxon>Bacteria</taxon>
        <taxon>Pseudomonadati</taxon>
        <taxon>Pseudomonadota</taxon>
        <taxon>Gammaproteobacteria</taxon>
        <taxon>Vibrionales</taxon>
        <taxon>Vibrionaceae</taxon>
        <taxon>Photobacterium</taxon>
    </lineage>
</organism>
<protein>
    <submittedName>
        <fullName evidence="2">Uncharacterized protein</fullName>
    </submittedName>
</protein>
<sequence>MRKIKRFLILAISVIFIAAGAVNQGFSVFFLSLPFVIIFIYALKGVLIKTKIVSIIIAAIIIMPLAWKHENNKIIYPWIGDEFIASCGWEAIQYEESYTGYSYETLVYKGADINEKYVISKRSVPCDVAWELTRVFVHHPDLNTLYYPVFSIAGYESTISGYELNNAFRSQFLKHRQISSSNELQSKWTNNLSLLMLWPVIPILLSNNCNFFVCI</sequence>